<gene>
    <name evidence="1" type="ORF">HD556DRAFT_1205583</name>
</gene>
<feature type="non-terminal residue" evidence="1">
    <location>
        <position position="81"/>
    </location>
</feature>
<dbReference type="EMBL" id="JABBWE010000086">
    <property type="protein sequence ID" value="KAG1786914.1"/>
    <property type="molecule type" value="Genomic_DNA"/>
</dbReference>
<dbReference type="SUPFAM" id="SSF56801">
    <property type="entry name" value="Acetyl-CoA synthetase-like"/>
    <property type="match status" value="1"/>
</dbReference>
<evidence type="ECO:0000313" key="2">
    <source>
        <dbReference type="Proteomes" id="UP000719766"/>
    </source>
</evidence>
<sequence>LIQFNAQHHSDVTFFVYDKPDSNDLVSISHSDFYRACHRAAQAIRPASAGADKEVVALIAKSDTLLYQTVFMGIIFAGLVV</sequence>
<keyword evidence="2" id="KW-1185">Reference proteome</keyword>
<evidence type="ECO:0000313" key="1">
    <source>
        <dbReference type="EMBL" id="KAG1786914.1"/>
    </source>
</evidence>
<dbReference type="RefSeq" id="XP_041154310.1">
    <property type="nucleotide sequence ID" value="XM_041296466.1"/>
</dbReference>
<feature type="non-terminal residue" evidence="1">
    <location>
        <position position="1"/>
    </location>
</feature>
<organism evidence="1 2">
    <name type="scientific">Suillus plorans</name>
    <dbReference type="NCBI Taxonomy" id="116603"/>
    <lineage>
        <taxon>Eukaryota</taxon>
        <taxon>Fungi</taxon>
        <taxon>Dikarya</taxon>
        <taxon>Basidiomycota</taxon>
        <taxon>Agaricomycotina</taxon>
        <taxon>Agaricomycetes</taxon>
        <taxon>Agaricomycetidae</taxon>
        <taxon>Boletales</taxon>
        <taxon>Suillineae</taxon>
        <taxon>Suillaceae</taxon>
        <taxon>Suillus</taxon>
    </lineage>
</organism>
<dbReference type="Proteomes" id="UP000719766">
    <property type="component" value="Unassembled WGS sequence"/>
</dbReference>
<dbReference type="OrthoDB" id="429813at2759"/>
<protein>
    <submittedName>
        <fullName evidence="1">Uncharacterized protein</fullName>
    </submittedName>
</protein>
<reference evidence="1" key="1">
    <citation type="journal article" date="2020" name="New Phytol.">
        <title>Comparative genomics reveals dynamic genome evolution in host specialist ectomycorrhizal fungi.</title>
        <authorList>
            <person name="Lofgren L.A."/>
            <person name="Nguyen N.H."/>
            <person name="Vilgalys R."/>
            <person name="Ruytinx J."/>
            <person name="Liao H.L."/>
            <person name="Branco S."/>
            <person name="Kuo A."/>
            <person name="LaButti K."/>
            <person name="Lipzen A."/>
            <person name="Andreopoulos W."/>
            <person name="Pangilinan J."/>
            <person name="Riley R."/>
            <person name="Hundley H."/>
            <person name="Na H."/>
            <person name="Barry K."/>
            <person name="Grigoriev I.V."/>
            <person name="Stajich J.E."/>
            <person name="Kennedy P.G."/>
        </authorList>
    </citation>
    <scope>NUCLEOTIDE SEQUENCE</scope>
    <source>
        <strain evidence="1">S12</strain>
    </source>
</reference>
<comment type="caution">
    <text evidence="1">The sequence shown here is derived from an EMBL/GenBank/DDBJ whole genome shotgun (WGS) entry which is preliminary data.</text>
</comment>
<name>A0A9P7DC75_9AGAM</name>
<dbReference type="AlphaFoldDB" id="A0A9P7DC75"/>
<accession>A0A9P7DC75</accession>
<dbReference type="GeneID" id="64590230"/>
<proteinExistence type="predicted"/>